<evidence type="ECO:0000256" key="1">
    <source>
        <dbReference type="ARBA" id="ARBA00004167"/>
    </source>
</evidence>
<keyword evidence="6" id="KW-0805">Transcription regulation</keyword>
<evidence type="ECO:0000256" key="11">
    <source>
        <dbReference type="SAM" id="MobiDB-lite"/>
    </source>
</evidence>
<evidence type="ECO:0000256" key="2">
    <source>
        <dbReference type="ARBA" id="ARBA00004236"/>
    </source>
</evidence>
<evidence type="ECO:0000256" key="9">
    <source>
        <dbReference type="ARBA" id="ARBA00029829"/>
    </source>
</evidence>
<evidence type="ECO:0000256" key="10">
    <source>
        <dbReference type="ARBA" id="ARBA00030803"/>
    </source>
</evidence>
<evidence type="ECO:0000256" key="12">
    <source>
        <dbReference type="SAM" id="Phobius"/>
    </source>
</evidence>
<evidence type="ECO:0000256" key="5">
    <source>
        <dbReference type="ARBA" id="ARBA00022989"/>
    </source>
</evidence>
<name>A0A6G6WLE3_9ACTN</name>
<evidence type="ECO:0000313" key="15">
    <source>
        <dbReference type="EMBL" id="QIG46158.1"/>
    </source>
</evidence>
<evidence type="ECO:0000256" key="8">
    <source>
        <dbReference type="ARBA" id="ARBA00023163"/>
    </source>
</evidence>
<dbReference type="RefSeq" id="WP_165239466.1">
    <property type="nucleotide sequence ID" value="NZ_CP049257.1"/>
</dbReference>
<dbReference type="Proteomes" id="UP000502996">
    <property type="component" value="Chromosome"/>
</dbReference>
<dbReference type="InterPro" id="IPR041916">
    <property type="entry name" value="Anti_sigma_zinc_sf"/>
</dbReference>
<dbReference type="Pfam" id="PF13490">
    <property type="entry name" value="zf-HC2"/>
    <property type="match status" value="1"/>
</dbReference>
<feature type="domain" description="Putative zinc-finger" evidence="14">
    <location>
        <begin position="3"/>
        <end position="35"/>
    </location>
</feature>
<protein>
    <recommendedName>
        <fullName evidence="10">Regulator of SigK</fullName>
    </recommendedName>
    <alternativeName>
        <fullName evidence="9">Sigma-K anti-sigma factor RskA</fullName>
    </alternativeName>
</protein>
<evidence type="ECO:0000259" key="14">
    <source>
        <dbReference type="Pfam" id="PF13490"/>
    </source>
</evidence>
<evidence type="ECO:0000256" key="4">
    <source>
        <dbReference type="ARBA" id="ARBA00022692"/>
    </source>
</evidence>
<dbReference type="GO" id="GO:0005886">
    <property type="term" value="C:plasma membrane"/>
    <property type="evidence" value="ECO:0007669"/>
    <property type="project" value="UniProtKB-SubCell"/>
</dbReference>
<dbReference type="GO" id="GO:0006417">
    <property type="term" value="P:regulation of translation"/>
    <property type="evidence" value="ECO:0007669"/>
    <property type="project" value="TreeGrafter"/>
</dbReference>
<keyword evidence="16" id="KW-1185">Reference proteome</keyword>
<dbReference type="Pfam" id="PF10099">
    <property type="entry name" value="RskA_C"/>
    <property type="match status" value="1"/>
</dbReference>
<organism evidence="15 16">
    <name type="scientific">Nocardioides anomalus</name>
    <dbReference type="NCBI Taxonomy" id="2712223"/>
    <lineage>
        <taxon>Bacteria</taxon>
        <taxon>Bacillati</taxon>
        <taxon>Actinomycetota</taxon>
        <taxon>Actinomycetes</taxon>
        <taxon>Propionibacteriales</taxon>
        <taxon>Nocardioidaceae</taxon>
        <taxon>Nocardioides</taxon>
    </lineage>
</organism>
<feature type="transmembrane region" description="Helical" evidence="12">
    <location>
        <begin position="112"/>
        <end position="131"/>
    </location>
</feature>
<dbReference type="InterPro" id="IPR018764">
    <property type="entry name" value="RskA_C"/>
</dbReference>
<feature type="compositionally biased region" description="Basic and acidic residues" evidence="11">
    <location>
        <begin position="81"/>
        <end position="92"/>
    </location>
</feature>
<keyword evidence="5 12" id="KW-1133">Transmembrane helix</keyword>
<accession>A0A6G6WLE3</accession>
<proteinExistence type="predicted"/>
<keyword evidence="3" id="KW-1003">Cell membrane</keyword>
<dbReference type="InterPro" id="IPR051474">
    <property type="entry name" value="Anti-sigma-K/W_factor"/>
</dbReference>
<keyword evidence="8" id="KW-0804">Transcription</keyword>
<sequence length="254" mass="26452">MSDIHALSGAYAVHALDEDERSEFERHLATCDTCRAEVDSLAETAALFAETTLGTPPASLRERVLADISTVRPLPPALPEQARHRADDRTEGPADEPAATVVALAPRRRRRVASFLAAAAAVAAVGTGIAVTQLNDDAPQDTFSAIAQAPDARTFTTELGNGGSATVVVSKQRNEAYIEAKRMPAAPSGKQYVLWLQHDGTMTQAGVMPEGADSKVKLSGDAATADGAAVSIEDAGTAPTQPSDDVVAAFSFDA</sequence>
<comment type="subcellular location">
    <subcellularLocation>
        <location evidence="2">Cell membrane</location>
    </subcellularLocation>
    <subcellularLocation>
        <location evidence="1">Membrane</location>
        <topology evidence="1">Single-pass membrane protein</topology>
    </subcellularLocation>
</comment>
<dbReference type="InterPro" id="IPR027383">
    <property type="entry name" value="Znf_put"/>
</dbReference>
<keyword evidence="7 12" id="KW-0472">Membrane</keyword>
<evidence type="ECO:0000259" key="13">
    <source>
        <dbReference type="Pfam" id="PF10099"/>
    </source>
</evidence>
<dbReference type="AlphaFoldDB" id="A0A6G6WLE3"/>
<reference evidence="15 16" key="1">
    <citation type="submission" date="2020-02" db="EMBL/GenBank/DDBJ databases">
        <title>Full genome sequence of Nocardioides sp. R-3366.</title>
        <authorList>
            <person name="Im W.-T."/>
        </authorList>
    </citation>
    <scope>NUCLEOTIDE SEQUENCE [LARGE SCALE GENOMIC DNA]</scope>
    <source>
        <strain evidence="15 16">R-3366</strain>
    </source>
</reference>
<evidence type="ECO:0000313" key="16">
    <source>
        <dbReference type="Proteomes" id="UP000502996"/>
    </source>
</evidence>
<dbReference type="EMBL" id="CP049257">
    <property type="protein sequence ID" value="QIG46158.1"/>
    <property type="molecule type" value="Genomic_DNA"/>
</dbReference>
<dbReference type="GO" id="GO:0016989">
    <property type="term" value="F:sigma factor antagonist activity"/>
    <property type="evidence" value="ECO:0007669"/>
    <property type="project" value="TreeGrafter"/>
</dbReference>
<gene>
    <name evidence="15" type="ORF">G5V58_21805</name>
</gene>
<feature type="domain" description="Anti-sigma K factor RskA C-terminal" evidence="13">
    <location>
        <begin position="116"/>
        <end position="245"/>
    </location>
</feature>
<evidence type="ECO:0000256" key="7">
    <source>
        <dbReference type="ARBA" id="ARBA00023136"/>
    </source>
</evidence>
<dbReference type="Gene3D" id="1.10.10.1320">
    <property type="entry name" value="Anti-sigma factor, zinc-finger domain"/>
    <property type="match status" value="1"/>
</dbReference>
<evidence type="ECO:0000256" key="3">
    <source>
        <dbReference type="ARBA" id="ARBA00022475"/>
    </source>
</evidence>
<keyword evidence="4 12" id="KW-0812">Transmembrane</keyword>
<dbReference type="PANTHER" id="PTHR37461:SF1">
    <property type="entry name" value="ANTI-SIGMA-K FACTOR RSKA"/>
    <property type="match status" value="1"/>
</dbReference>
<dbReference type="PANTHER" id="PTHR37461">
    <property type="entry name" value="ANTI-SIGMA-K FACTOR RSKA"/>
    <property type="match status" value="1"/>
</dbReference>
<evidence type="ECO:0000256" key="6">
    <source>
        <dbReference type="ARBA" id="ARBA00023015"/>
    </source>
</evidence>
<feature type="region of interest" description="Disordered" evidence="11">
    <location>
        <begin position="75"/>
        <end position="97"/>
    </location>
</feature>
<dbReference type="KEGG" id="nano:G5V58_21805"/>